<accession>A0A7W2JMC0</accession>
<evidence type="ECO:0000313" key="1">
    <source>
        <dbReference type="EMBL" id="MBA6061634.1"/>
    </source>
</evidence>
<dbReference type="Proteomes" id="UP000556620">
    <property type="component" value="Unassembled WGS sequence"/>
</dbReference>
<dbReference type="PROSITE" id="PS50138">
    <property type="entry name" value="BRCA2_REPEAT"/>
    <property type="match status" value="1"/>
</dbReference>
<dbReference type="RefSeq" id="WP_020308979.1">
    <property type="nucleotide sequence ID" value="NZ_JACGCU010000045.1"/>
</dbReference>
<reference evidence="1 2" key="1">
    <citation type="submission" date="2020-07" db="EMBL/GenBank/DDBJ databases">
        <title>Diversity of carbapenemase encoding genes among Pseudomonas putida group clinical isolates in a tertiary Brazilian hospital.</title>
        <authorList>
            <person name="Alberto-Lei F."/>
            <person name="Nodari C.S."/>
            <person name="Streling A.P."/>
            <person name="Paulino J.T."/>
            <person name="Bessa-Neto F.O."/>
            <person name="Cayo R."/>
            <person name="Gales A.C."/>
        </authorList>
    </citation>
    <scope>NUCLEOTIDE SEQUENCE [LARGE SCALE GENOMIC DNA]</scope>
    <source>
        <strain evidence="1 2">14535</strain>
    </source>
</reference>
<sequence>MTDIFKSSIGEFVTASGEKLNLDQTAISRVVLVGSDKPETLLSKLDADELAELEKWTAAQTGSPVNLMRWPGWPEALRRHVIESKAGGNNA</sequence>
<gene>
    <name evidence="1" type="ORF">H4C44_20955</name>
</gene>
<proteinExistence type="predicted"/>
<evidence type="ECO:0000313" key="2">
    <source>
        <dbReference type="Proteomes" id="UP000556620"/>
    </source>
</evidence>
<dbReference type="EMBL" id="JACGCU010000045">
    <property type="protein sequence ID" value="MBA6061634.1"/>
    <property type="molecule type" value="Genomic_DNA"/>
</dbReference>
<name>A0A7W2JMC0_9PSED</name>
<organism evidence="1 2">
    <name type="scientific">Pseudomonas juntendi</name>
    <dbReference type="NCBI Taxonomy" id="2666183"/>
    <lineage>
        <taxon>Bacteria</taxon>
        <taxon>Pseudomonadati</taxon>
        <taxon>Pseudomonadota</taxon>
        <taxon>Gammaproteobacteria</taxon>
        <taxon>Pseudomonadales</taxon>
        <taxon>Pseudomonadaceae</taxon>
        <taxon>Pseudomonas</taxon>
    </lineage>
</organism>
<comment type="caution">
    <text evidence="1">The sequence shown here is derived from an EMBL/GenBank/DDBJ whole genome shotgun (WGS) entry which is preliminary data.</text>
</comment>
<dbReference type="AlphaFoldDB" id="A0A7W2JMC0"/>
<protein>
    <submittedName>
        <fullName evidence="1">Uncharacterized protein</fullName>
    </submittedName>
</protein>
<dbReference type="InterPro" id="IPR002093">
    <property type="entry name" value="BRCA2_repeat"/>
</dbReference>